<evidence type="ECO:0000313" key="9">
    <source>
        <dbReference type="Proteomes" id="UP000501466"/>
    </source>
</evidence>
<comment type="subcellular location">
    <subcellularLocation>
        <location evidence="1">Cell membrane</location>
        <topology evidence="1">Multi-pass membrane protein</topology>
    </subcellularLocation>
</comment>
<keyword evidence="5 6" id="KW-0472">Membrane</keyword>
<evidence type="ECO:0000256" key="5">
    <source>
        <dbReference type="ARBA" id="ARBA00023136"/>
    </source>
</evidence>
<evidence type="ECO:0000256" key="4">
    <source>
        <dbReference type="ARBA" id="ARBA00022989"/>
    </source>
</evidence>
<evidence type="ECO:0000259" key="7">
    <source>
        <dbReference type="Pfam" id="PF12823"/>
    </source>
</evidence>
<dbReference type="Proteomes" id="UP000501466">
    <property type="component" value="Chromosome"/>
</dbReference>
<feature type="transmembrane region" description="Helical" evidence="6">
    <location>
        <begin position="6"/>
        <end position="26"/>
    </location>
</feature>
<dbReference type="NCBIfam" id="TIGR03954">
    <property type="entry name" value="integ_memb_HG"/>
    <property type="match status" value="1"/>
</dbReference>
<protein>
    <submittedName>
        <fullName evidence="8">Putative membrane protein YdzA</fullName>
    </submittedName>
</protein>
<sequence length="90" mass="9923">MLSFVRFMALLEGTSLLVLLLIAMPLKYHFDMPEAVKLIGPIHGVLFLAFNAVLFGYAAKGHLSGVKAVLGFFASLIPFGTFVYKYKVLK</sequence>
<reference evidence="9" key="1">
    <citation type="submission" date="2019-11" db="EMBL/GenBank/DDBJ databases">
        <title>Isolation and characterization of two novel species in the genus Thiomicrorhabdus.</title>
        <authorList>
            <person name="Mochizuki J."/>
            <person name="Kojima H."/>
            <person name="Fukui M."/>
        </authorList>
    </citation>
    <scope>NUCLEOTIDE SEQUENCE [LARGE SCALE GENOMIC DNA]</scope>
    <source>
        <strain evidence="9">AkT22</strain>
    </source>
</reference>
<dbReference type="EMBL" id="AP021888">
    <property type="protein sequence ID" value="BBP44005.1"/>
    <property type="molecule type" value="Genomic_DNA"/>
</dbReference>
<evidence type="ECO:0000313" key="8">
    <source>
        <dbReference type="EMBL" id="BBP44005.1"/>
    </source>
</evidence>
<organism evidence="8 9">
    <name type="scientific">Thiosulfativibrio zosterae</name>
    <dbReference type="NCBI Taxonomy" id="2675053"/>
    <lineage>
        <taxon>Bacteria</taxon>
        <taxon>Pseudomonadati</taxon>
        <taxon>Pseudomonadota</taxon>
        <taxon>Gammaproteobacteria</taxon>
        <taxon>Thiotrichales</taxon>
        <taxon>Piscirickettsiaceae</taxon>
        <taxon>Thiosulfativibrio</taxon>
    </lineage>
</organism>
<feature type="transmembrane region" description="Helical" evidence="6">
    <location>
        <begin position="38"/>
        <end position="59"/>
    </location>
</feature>
<proteinExistence type="predicted"/>
<dbReference type="PANTHER" id="PTHR40077">
    <property type="entry name" value="MEMBRANE PROTEIN-RELATED"/>
    <property type="match status" value="1"/>
</dbReference>
<keyword evidence="4 6" id="KW-1133">Transmembrane helix</keyword>
<evidence type="ECO:0000256" key="2">
    <source>
        <dbReference type="ARBA" id="ARBA00022475"/>
    </source>
</evidence>
<evidence type="ECO:0000256" key="6">
    <source>
        <dbReference type="SAM" id="Phobius"/>
    </source>
</evidence>
<accession>A0A6F8PPH5</accession>
<dbReference type="AlphaFoldDB" id="A0A6F8PPH5"/>
<dbReference type="Pfam" id="PF12823">
    <property type="entry name" value="DUF3817"/>
    <property type="match status" value="1"/>
</dbReference>
<evidence type="ECO:0000256" key="3">
    <source>
        <dbReference type="ARBA" id="ARBA00022692"/>
    </source>
</evidence>
<dbReference type="PANTHER" id="PTHR40077:SF1">
    <property type="entry name" value="MEMBRANE PROTEIN"/>
    <property type="match status" value="1"/>
</dbReference>
<dbReference type="KEGG" id="tzo:THMIRHAT_17510"/>
<dbReference type="RefSeq" id="WP_173291761.1">
    <property type="nucleotide sequence ID" value="NZ_AP021888.1"/>
</dbReference>
<keyword evidence="3 6" id="KW-0812">Transmembrane</keyword>
<gene>
    <name evidence="8" type="primary">ydzA</name>
    <name evidence="8" type="ORF">THMIRHAT_17510</name>
</gene>
<feature type="transmembrane region" description="Helical" evidence="6">
    <location>
        <begin position="65"/>
        <end position="84"/>
    </location>
</feature>
<dbReference type="InterPro" id="IPR023845">
    <property type="entry name" value="DUF3817_TM"/>
</dbReference>
<keyword evidence="9" id="KW-1185">Reference proteome</keyword>
<feature type="domain" description="DUF3817" evidence="7">
    <location>
        <begin position="3"/>
        <end position="88"/>
    </location>
</feature>
<dbReference type="GO" id="GO:0005886">
    <property type="term" value="C:plasma membrane"/>
    <property type="evidence" value="ECO:0007669"/>
    <property type="project" value="UniProtKB-SubCell"/>
</dbReference>
<keyword evidence="2" id="KW-1003">Cell membrane</keyword>
<name>A0A6F8PPH5_9GAMM</name>
<evidence type="ECO:0000256" key="1">
    <source>
        <dbReference type="ARBA" id="ARBA00004651"/>
    </source>
</evidence>